<dbReference type="InterPro" id="IPR025751">
    <property type="entry name" value="RsbRD_N_dom"/>
</dbReference>
<evidence type="ECO:0000259" key="3">
    <source>
        <dbReference type="Pfam" id="PF13556"/>
    </source>
</evidence>
<feature type="region of interest" description="Disordered" evidence="2">
    <location>
        <begin position="387"/>
        <end position="409"/>
    </location>
</feature>
<name>A0ABX8S8X5_9ACTN</name>
<dbReference type="PANTHER" id="PTHR33744">
    <property type="entry name" value="CARBOHYDRATE DIACID REGULATOR"/>
    <property type="match status" value="1"/>
</dbReference>
<dbReference type="InterPro" id="IPR051448">
    <property type="entry name" value="CdaR-like_regulators"/>
</dbReference>
<dbReference type="EMBL" id="CP079105">
    <property type="protein sequence ID" value="QXQ14305.1"/>
    <property type="molecule type" value="Genomic_DNA"/>
</dbReference>
<feature type="domain" description="CdaR GGDEF-like" evidence="5">
    <location>
        <begin position="171"/>
        <end position="277"/>
    </location>
</feature>
<evidence type="ECO:0000259" key="4">
    <source>
        <dbReference type="Pfam" id="PF14361"/>
    </source>
</evidence>
<dbReference type="Pfam" id="PF14361">
    <property type="entry name" value="RsbRD_N"/>
    <property type="match status" value="1"/>
</dbReference>
<dbReference type="Pfam" id="PF13556">
    <property type="entry name" value="HTH_30"/>
    <property type="match status" value="1"/>
</dbReference>
<feature type="domain" description="RsbT co-antagonist protein RsbRD N-terminal" evidence="4">
    <location>
        <begin position="23"/>
        <end position="156"/>
    </location>
</feature>
<evidence type="ECO:0000256" key="1">
    <source>
        <dbReference type="ARBA" id="ARBA00006754"/>
    </source>
</evidence>
<proteinExistence type="inferred from homology"/>
<protein>
    <submittedName>
        <fullName evidence="6">Helix-turn-helix domain-containing protein</fullName>
    </submittedName>
</protein>
<evidence type="ECO:0000256" key="2">
    <source>
        <dbReference type="SAM" id="MobiDB-lite"/>
    </source>
</evidence>
<dbReference type="PANTHER" id="PTHR33744:SF1">
    <property type="entry name" value="DNA-BINDING TRANSCRIPTIONAL ACTIVATOR ADER"/>
    <property type="match status" value="1"/>
</dbReference>
<keyword evidence="7" id="KW-1185">Reference proteome</keyword>
<reference evidence="6" key="1">
    <citation type="submission" date="2021-07" db="EMBL/GenBank/DDBJ databases">
        <title>Candidatus Kaistella beijingensis sp. nov. isolated from a municipal wastewater treatment plant is involved in sludge foaming.</title>
        <authorList>
            <person name="Song Y."/>
            <person name="Liu S.-J."/>
        </authorList>
    </citation>
    <scope>NUCLEOTIDE SEQUENCE</scope>
    <source>
        <strain evidence="6">DSM 43998</strain>
    </source>
</reference>
<dbReference type="InterPro" id="IPR025736">
    <property type="entry name" value="PucR_C-HTH_dom"/>
</dbReference>
<dbReference type="InterPro" id="IPR042070">
    <property type="entry name" value="PucR_C-HTH_sf"/>
</dbReference>
<dbReference type="Gene3D" id="1.10.10.2840">
    <property type="entry name" value="PucR C-terminal helix-turn-helix domain"/>
    <property type="match status" value="1"/>
</dbReference>
<sequence length="409" mass="43505">MSNGADLAQLAETLLARLDEHGDALVRVVRDRVPFYRETRIVSAGQLRRSCMENLRYIMTAIAHGGPADPAVARATGTERADADVPLAAVMDAYRVSLRYMWEQLVGQAQLLAVAPETVLAATEQAMIAHDLFTHEMSAAYNKRLTTRIVRQEAERSALVEAVLTATVTDRKTLWEAADLLGLPTTGQYVVAAADLPRPGREALPGVTDRLHMRGVRSAWRLLPQLQVGIAAIDQVTGSAVLIAELGRMARGRVGLSPPFDDLTEAGRGLDLARLTLAGAPPGPGVTLFQQNPVGIAAASSPQVMELLAADILAPVHALPDDERATLLETLYAWRDGDGIASKAAGRLGCHPNTVRYRLRRVEDLTGRRLARPADAAAICLALAAAPSPSTTGSSTSGSRTPGSTTPTS</sequence>
<organism evidence="6 7">
    <name type="scientific">Skermania pinensis</name>
    <dbReference type="NCBI Taxonomy" id="39122"/>
    <lineage>
        <taxon>Bacteria</taxon>
        <taxon>Bacillati</taxon>
        <taxon>Actinomycetota</taxon>
        <taxon>Actinomycetes</taxon>
        <taxon>Mycobacteriales</taxon>
        <taxon>Gordoniaceae</taxon>
        <taxon>Skermania</taxon>
    </lineage>
</organism>
<comment type="similarity">
    <text evidence="1">Belongs to the CdaR family.</text>
</comment>
<feature type="domain" description="PucR C-terminal helix-turn-helix" evidence="3">
    <location>
        <begin position="327"/>
        <end position="385"/>
    </location>
</feature>
<evidence type="ECO:0000313" key="7">
    <source>
        <dbReference type="Proteomes" id="UP000887023"/>
    </source>
</evidence>
<dbReference type="Pfam" id="PF17853">
    <property type="entry name" value="GGDEF_2"/>
    <property type="match status" value="1"/>
</dbReference>
<dbReference type="Proteomes" id="UP000887023">
    <property type="component" value="Chromosome"/>
</dbReference>
<dbReference type="RefSeq" id="WP_157079638.1">
    <property type="nucleotide sequence ID" value="NZ_CBCRUZ010000003.1"/>
</dbReference>
<dbReference type="InterPro" id="IPR041522">
    <property type="entry name" value="CdaR_GGDEF"/>
</dbReference>
<evidence type="ECO:0000259" key="5">
    <source>
        <dbReference type="Pfam" id="PF17853"/>
    </source>
</evidence>
<gene>
    <name evidence="6" type="ORF">KV203_02395</name>
</gene>
<accession>A0ABX8S8X5</accession>
<evidence type="ECO:0000313" key="6">
    <source>
        <dbReference type="EMBL" id="QXQ14305.1"/>
    </source>
</evidence>